<dbReference type="Gene3D" id="4.10.640.10">
    <property type="entry name" value="Ribosomal protein S18"/>
    <property type="match status" value="1"/>
</dbReference>
<dbReference type="GO" id="GO:1990904">
    <property type="term" value="C:ribonucleoprotein complex"/>
    <property type="evidence" value="ECO:0007669"/>
    <property type="project" value="UniProtKB-KW"/>
</dbReference>
<keyword evidence="6" id="KW-0934">Plastid</keyword>
<accession>B2XT83</accession>
<reference evidence="6" key="1">
    <citation type="journal article" date="2008" name="BMC Genomics">
        <title>Chloroplast genome sequencing analysis of Heterosigma akashiwo CCMP452 (West Atlantic) and NIES293 (West Pacific) strains.</title>
        <authorList>
            <person name="Cattolico R.A."/>
            <person name="Jacobs M.A."/>
            <person name="Zhou Y."/>
            <person name="Chang J."/>
            <person name="Duplessis M."/>
            <person name="Lybrand T."/>
            <person name="McKay J."/>
            <person name="Ong H.C."/>
            <person name="Sims E."/>
            <person name="Rocap G."/>
        </authorList>
    </citation>
    <scope>NUCLEOTIDE SEQUENCE [LARGE SCALE GENOMIC DNA]</scope>
    <source>
        <strain evidence="6">NIES 293</strain>
    </source>
</reference>
<evidence type="ECO:0000256" key="1">
    <source>
        <dbReference type="ARBA" id="ARBA00005589"/>
    </source>
</evidence>
<sequence length="70" mass="8318">MSKRHLSPLEPNHLIRYKDIELLRSFITEQGKILPRRTTHLTVKQQNQLARAVKRARMAKLLPYIIQNED</sequence>
<dbReference type="GO" id="GO:0070181">
    <property type="term" value="F:small ribosomal subunit rRNA binding"/>
    <property type="evidence" value="ECO:0007669"/>
    <property type="project" value="TreeGrafter"/>
</dbReference>
<dbReference type="SUPFAM" id="SSF46911">
    <property type="entry name" value="Ribosomal protein S18"/>
    <property type="match status" value="1"/>
</dbReference>
<dbReference type="EMBL" id="LC269922">
    <property type="protein sequence ID" value="BBA18744.1"/>
    <property type="molecule type" value="Genomic_DNA"/>
</dbReference>
<evidence type="ECO:0000256" key="4">
    <source>
        <dbReference type="HAMAP-Rule" id="MF_00270"/>
    </source>
</evidence>
<evidence type="ECO:0000313" key="7">
    <source>
        <dbReference type="EMBL" id="BBA18189.1"/>
    </source>
</evidence>
<dbReference type="GO" id="GO:0009507">
    <property type="term" value="C:chloroplast"/>
    <property type="evidence" value="ECO:0007669"/>
    <property type="project" value="UniProtKB-SubCell"/>
</dbReference>
<comment type="subunit">
    <text evidence="4">Part of the 30S ribosomal subunit.</text>
</comment>
<dbReference type="HAMAP" id="MF_00270">
    <property type="entry name" value="Ribosomal_bS18"/>
    <property type="match status" value="1"/>
</dbReference>
<geneLocation type="chloroplast" evidence="6"/>
<comment type="similarity">
    <text evidence="1 4 5">Belongs to the bacterial ribosomal protein bS18 family.</text>
</comment>
<dbReference type="GeneID" id="6335708"/>
<evidence type="ECO:0000313" key="8">
    <source>
        <dbReference type="EMBL" id="BBA18328.1"/>
    </source>
</evidence>
<keyword evidence="2 4" id="KW-0689">Ribosomal protein</keyword>
<keyword evidence="4" id="KW-0699">rRNA-binding</keyword>
<name>B2XT83_HETAK</name>
<dbReference type="Pfam" id="PF01084">
    <property type="entry name" value="Ribosomal_S18"/>
    <property type="match status" value="1"/>
</dbReference>
<evidence type="ECO:0000313" key="9">
    <source>
        <dbReference type="EMBL" id="BBA18467.1"/>
    </source>
</evidence>
<dbReference type="InterPro" id="IPR036870">
    <property type="entry name" value="Ribosomal_bS18_sf"/>
</dbReference>
<evidence type="ECO:0000313" key="11">
    <source>
        <dbReference type="EMBL" id="BBA18744.1"/>
    </source>
</evidence>
<dbReference type="GO" id="GO:0006412">
    <property type="term" value="P:translation"/>
    <property type="evidence" value="ECO:0007669"/>
    <property type="project" value="UniProtKB-UniRule"/>
</dbReference>
<evidence type="ECO:0000313" key="12">
    <source>
        <dbReference type="EMBL" id="BBA18882.1"/>
    </source>
</evidence>
<dbReference type="AlphaFoldDB" id="B2XT83"/>
<dbReference type="PANTHER" id="PTHR13479:SF40">
    <property type="entry name" value="SMALL RIBOSOMAL SUBUNIT PROTEIN BS18M"/>
    <property type="match status" value="1"/>
</dbReference>
<dbReference type="PANTHER" id="PTHR13479">
    <property type="entry name" value="30S RIBOSOMAL PROTEIN S18"/>
    <property type="match status" value="1"/>
</dbReference>
<keyword evidence="4" id="KW-0694">RNA-binding</keyword>
<dbReference type="EMBL" id="EU168190">
    <property type="protein sequence ID" value="ABV65981.1"/>
    <property type="molecule type" value="Genomic_DNA"/>
</dbReference>
<keyword evidence="6" id="KW-0150">Chloroplast</keyword>
<evidence type="ECO:0000256" key="3">
    <source>
        <dbReference type="ARBA" id="ARBA00023274"/>
    </source>
</evidence>
<evidence type="ECO:0000313" key="13">
    <source>
        <dbReference type="EMBL" id="BBA19021.1"/>
    </source>
</evidence>
<dbReference type="GO" id="GO:0005840">
    <property type="term" value="C:ribosome"/>
    <property type="evidence" value="ECO:0007669"/>
    <property type="project" value="UniProtKB-KW"/>
</dbReference>
<dbReference type="EMBL" id="LC269923">
    <property type="protein sequence ID" value="BBA18882.1"/>
    <property type="molecule type" value="Genomic_DNA"/>
</dbReference>
<evidence type="ECO:0000313" key="6">
    <source>
        <dbReference type="EMBL" id="ABV65981.1"/>
    </source>
</evidence>
<keyword evidence="3 4" id="KW-0687">Ribonucleoprotein</keyword>
<dbReference type="EMBL" id="LC269921">
    <property type="protein sequence ID" value="BBA18605.1"/>
    <property type="molecule type" value="Genomic_DNA"/>
</dbReference>
<protein>
    <recommendedName>
        <fullName evidence="4">Small ribosomal subunit protein bS18c</fullName>
    </recommendedName>
</protein>
<reference evidence="7" key="2">
    <citation type="submission" date="2017-05" db="EMBL/GenBank/DDBJ databases">
        <title>Chloroplast genome sequences of Heterosigma akashiwo, a bloom-forming raphidophyte.</title>
        <authorList>
            <person name="Ueki S."/>
        </authorList>
    </citation>
    <scope>NUCLEOTIDE SEQUENCE</scope>
    <source>
        <strain evidence="9">CCAP934/4</strain>
        <strain evidence="7">CCAP934/8</strain>
        <strain evidence="13">CCMP1596</strain>
        <strain evidence="10">CCMP2274</strain>
        <strain evidence="11">CCMP3374</strain>
        <strain evidence="8">EHUSP01</strain>
        <strain evidence="12">HaFk01</strain>
    </source>
</reference>
<evidence type="ECO:0000256" key="2">
    <source>
        <dbReference type="ARBA" id="ARBA00022980"/>
    </source>
</evidence>
<comment type="subcellular location">
    <subcellularLocation>
        <location evidence="4">Plastid</location>
        <location evidence="4">Chloroplast</location>
    </subcellularLocation>
</comment>
<dbReference type="NCBIfam" id="TIGR00165">
    <property type="entry name" value="S18"/>
    <property type="match status" value="1"/>
</dbReference>
<proteinExistence type="inferred from homology"/>
<dbReference type="EMBL" id="LC269918">
    <property type="protein sequence ID" value="BBA18189.1"/>
    <property type="molecule type" value="Genomic_DNA"/>
</dbReference>
<dbReference type="EMBL" id="LC269920">
    <property type="protein sequence ID" value="BBA18467.1"/>
    <property type="molecule type" value="Genomic_DNA"/>
</dbReference>
<dbReference type="InterPro" id="IPR001648">
    <property type="entry name" value="Ribosomal_bS18"/>
</dbReference>
<dbReference type="PRINTS" id="PR00974">
    <property type="entry name" value="RIBOSOMALS18"/>
</dbReference>
<evidence type="ECO:0000256" key="5">
    <source>
        <dbReference type="RuleBase" id="RU003910"/>
    </source>
</evidence>
<dbReference type="EMBL" id="LC269919">
    <property type="protein sequence ID" value="BBA18328.1"/>
    <property type="molecule type" value="Genomic_DNA"/>
</dbReference>
<dbReference type="EMBL" id="LC269924">
    <property type="protein sequence ID" value="BBA19021.1"/>
    <property type="molecule type" value="Genomic_DNA"/>
</dbReference>
<dbReference type="RefSeq" id="YP_001936375.1">
    <property type="nucleotide sequence ID" value="NC_010772.1"/>
</dbReference>
<dbReference type="GO" id="GO:0003735">
    <property type="term" value="F:structural constituent of ribosome"/>
    <property type="evidence" value="ECO:0007669"/>
    <property type="project" value="InterPro"/>
</dbReference>
<evidence type="ECO:0000313" key="10">
    <source>
        <dbReference type="EMBL" id="BBA18605.1"/>
    </source>
</evidence>
<organism evidence="6">
    <name type="scientific">Heterosigma akashiwo</name>
    <name type="common">Chromophytic alga</name>
    <name type="synonym">Heterosigma carterae</name>
    <dbReference type="NCBI Taxonomy" id="2829"/>
    <lineage>
        <taxon>Eukaryota</taxon>
        <taxon>Sar</taxon>
        <taxon>Stramenopiles</taxon>
        <taxon>Ochrophyta</taxon>
        <taxon>Raphidophyceae</taxon>
        <taxon>Chattonellales</taxon>
        <taxon>Chattonellaceae</taxon>
        <taxon>Heterosigma</taxon>
    </lineage>
</organism>
<gene>
    <name evidence="4 6" type="primary">rps18</name>
    <name evidence="7" type="synonym">rps1</name>
    <name evidence="6" type="ordered locus">Heak293_Cp074</name>
</gene>